<reference evidence="1 2" key="1">
    <citation type="submission" date="2018-05" db="EMBL/GenBank/DDBJ databases">
        <title>Draft genome sequence of Scytalidium lignicola DSM 105466, a ubiquitous saprotrophic fungus.</title>
        <authorList>
            <person name="Buettner E."/>
            <person name="Gebauer A.M."/>
            <person name="Hofrichter M."/>
            <person name="Liers C."/>
            <person name="Kellner H."/>
        </authorList>
    </citation>
    <scope>NUCLEOTIDE SEQUENCE [LARGE SCALE GENOMIC DNA]</scope>
    <source>
        <strain evidence="1 2">DSM 105466</strain>
    </source>
</reference>
<dbReference type="EMBL" id="NCSJ02000038">
    <property type="protein sequence ID" value="RFU33281.1"/>
    <property type="molecule type" value="Genomic_DNA"/>
</dbReference>
<accession>A0A3E2HJQ2</accession>
<proteinExistence type="predicted"/>
<dbReference type="AlphaFoldDB" id="A0A3E2HJQ2"/>
<keyword evidence="2" id="KW-1185">Reference proteome</keyword>
<evidence type="ECO:0000313" key="2">
    <source>
        <dbReference type="Proteomes" id="UP000258309"/>
    </source>
</evidence>
<gene>
    <name evidence="1" type="ORF">B7463_g3071</name>
</gene>
<dbReference type="Proteomes" id="UP000258309">
    <property type="component" value="Unassembled WGS sequence"/>
</dbReference>
<comment type="caution">
    <text evidence="1">The sequence shown here is derived from an EMBL/GenBank/DDBJ whole genome shotgun (WGS) entry which is preliminary data.</text>
</comment>
<evidence type="ECO:0000313" key="1">
    <source>
        <dbReference type="EMBL" id="RFU33281.1"/>
    </source>
</evidence>
<organism evidence="1 2">
    <name type="scientific">Scytalidium lignicola</name>
    <name type="common">Hyphomycete</name>
    <dbReference type="NCBI Taxonomy" id="5539"/>
    <lineage>
        <taxon>Eukaryota</taxon>
        <taxon>Fungi</taxon>
        <taxon>Dikarya</taxon>
        <taxon>Ascomycota</taxon>
        <taxon>Pezizomycotina</taxon>
        <taxon>Leotiomycetes</taxon>
        <taxon>Leotiomycetes incertae sedis</taxon>
        <taxon>Scytalidium</taxon>
    </lineage>
</organism>
<feature type="non-terminal residue" evidence="1">
    <location>
        <position position="1"/>
    </location>
</feature>
<name>A0A3E2HJQ2_SCYLI</name>
<feature type="non-terminal residue" evidence="1">
    <location>
        <position position="70"/>
    </location>
</feature>
<sequence>MLILFCVIRPAAEDQTRVHGMEWNGIPGLDNQLIDKDIDSVRQTCMSAAKPVDLKLKINSDPAVPAPTVI</sequence>
<protein>
    <submittedName>
        <fullName evidence="1">Uncharacterized protein</fullName>
    </submittedName>
</protein>